<gene>
    <name evidence="6" type="ORF">SAMN05216302_10698</name>
</gene>
<sequence>MNKHNLYLPALILILFFFSGCDSKPTDDDALDIDNNQASQKGNTYEKHDHGEHDEYEEINEVHLSAFKLARLGIKVDTLPERSLSGNVKVNGRLALFPQHRATVTAILGANVTAINVIESEKVKKGQLLAYLSHPNLTNLQSAYIRTYNQMQFLEKEYKREKKLYDAGVSSGKAYQQAQANFLAMKGEVAGFEAQLIQLNINARNTRTGKILQNVPVVSPIDGYIEKVLIQTGQFVDPNATLFMIMNLDHIHADLMVFEKNVSEVKEGQRVTFRVESIPGKTLSARIFAVGKNFEQTPRAVHVHAKIEQKENLLIPGMYIYGKVHTGSFLVNALPEDAIIMEEGKSFIFMAEARQEDGKTEWIFKPIEVLTGISDDGWVEVNPVEPFPENVQVAWNNAYYLIAEMKKGETSHEH</sequence>
<dbReference type="NCBIfam" id="TIGR01730">
    <property type="entry name" value="RND_mfp"/>
    <property type="match status" value="1"/>
</dbReference>
<feature type="domain" description="CusB-like beta-barrel" evidence="4">
    <location>
        <begin position="256"/>
        <end position="325"/>
    </location>
</feature>
<dbReference type="PANTHER" id="PTHR30097:SF4">
    <property type="entry name" value="SLR6042 PROTEIN"/>
    <property type="match status" value="1"/>
</dbReference>
<evidence type="ECO:0000256" key="1">
    <source>
        <dbReference type="ARBA" id="ARBA00009477"/>
    </source>
</evidence>
<dbReference type="SUPFAM" id="SSF111369">
    <property type="entry name" value="HlyD-like secretion proteins"/>
    <property type="match status" value="1"/>
</dbReference>
<protein>
    <submittedName>
        <fullName evidence="6">Membrane fusion protein, cobalt-zinc-cadmium efflux system</fullName>
    </submittedName>
</protein>
<comment type="similarity">
    <text evidence="1">Belongs to the membrane fusion protein (MFP) (TC 8.A.1) family.</text>
</comment>
<organism evidence="6 7">
    <name type="scientific">Nitrosomonas aestuarii</name>
    <dbReference type="NCBI Taxonomy" id="52441"/>
    <lineage>
        <taxon>Bacteria</taxon>
        <taxon>Pseudomonadati</taxon>
        <taxon>Pseudomonadota</taxon>
        <taxon>Betaproteobacteria</taxon>
        <taxon>Nitrosomonadales</taxon>
        <taxon>Nitrosomonadaceae</taxon>
        <taxon>Nitrosomonas</taxon>
    </lineage>
</organism>
<dbReference type="InterPro" id="IPR058792">
    <property type="entry name" value="Beta-barrel_RND_2"/>
</dbReference>
<dbReference type="InterPro" id="IPR006143">
    <property type="entry name" value="RND_pump_MFP"/>
</dbReference>
<evidence type="ECO:0000313" key="6">
    <source>
        <dbReference type="EMBL" id="SFL36766.1"/>
    </source>
</evidence>
<dbReference type="GO" id="GO:0060003">
    <property type="term" value="P:copper ion export"/>
    <property type="evidence" value="ECO:0007669"/>
    <property type="project" value="TreeGrafter"/>
</dbReference>
<evidence type="ECO:0000256" key="3">
    <source>
        <dbReference type="SAM" id="MobiDB-lite"/>
    </source>
</evidence>
<dbReference type="InterPro" id="IPR058647">
    <property type="entry name" value="BSH_CzcB-like"/>
</dbReference>
<dbReference type="PANTHER" id="PTHR30097">
    <property type="entry name" value="CATION EFFLUX SYSTEM PROTEIN CUSB"/>
    <property type="match status" value="1"/>
</dbReference>
<keyword evidence="2" id="KW-0813">Transport</keyword>
<keyword evidence="7" id="KW-1185">Reference proteome</keyword>
<name>A0A1I4H5S5_9PROT</name>
<dbReference type="Pfam" id="PF25954">
    <property type="entry name" value="Beta-barrel_RND_2"/>
    <property type="match status" value="1"/>
</dbReference>
<dbReference type="GO" id="GO:0022857">
    <property type="term" value="F:transmembrane transporter activity"/>
    <property type="evidence" value="ECO:0007669"/>
    <property type="project" value="InterPro"/>
</dbReference>
<proteinExistence type="inferred from homology"/>
<dbReference type="EMBL" id="FOSP01000069">
    <property type="protein sequence ID" value="SFL36766.1"/>
    <property type="molecule type" value="Genomic_DNA"/>
</dbReference>
<dbReference type="PROSITE" id="PS51257">
    <property type="entry name" value="PROKAR_LIPOPROTEIN"/>
    <property type="match status" value="1"/>
</dbReference>
<feature type="region of interest" description="Disordered" evidence="3">
    <location>
        <begin position="29"/>
        <end position="51"/>
    </location>
</feature>
<dbReference type="Gene3D" id="2.40.30.170">
    <property type="match status" value="1"/>
</dbReference>
<dbReference type="OrthoDB" id="9784484at2"/>
<evidence type="ECO:0000259" key="4">
    <source>
        <dbReference type="Pfam" id="PF25954"/>
    </source>
</evidence>
<evidence type="ECO:0000259" key="5">
    <source>
        <dbReference type="Pfam" id="PF25973"/>
    </source>
</evidence>
<feature type="compositionally biased region" description="Polar residues" evidence="3">
    <location>
        <begin position="34"/>
        <end position="43"/>
    </location>
</feature>
<dbReference type="GO" id="GO:0030313">
    <property type="term" value="C:cell envelope"/>
    <property type="evidence" value="ECO:0007669"/>
    <property type="project" value="TreeGrafter"/>
</dbReference>
<dbReference type="GO" id="GO:0016020">
    <property type="term" value="C:membrane"/>
    <property type="evidence" value="ECO:0007669"/>
    <property type="project" value="InterPro"/>
</dbReference>
<accession>A0A1I4H5S5</accession>
<dbReference type="Gene3D" id="2.40.50.100">
    <property type="match status" value="1"/>
</dbReference>
<dbReference type="AlphaFoldDB" id="A0A1I4H5S5"/>
<evidence type="ECO:0000256" key="2">
    <source>
        <dbReference type="ARBA" id="ARBA00022448"/>
    </source>
</evidence>
<feature type="domain" description="CzcB-like barrel-sandwich hybrid" evidence="5">
    <location>
        <begin position="102"/>
        <end position="246"/>
    </location>
</feature>
<dbReference type="Proteomes" id="UP000199533">
    <property type="component" value="Unassembled WGS sequence"/>
</dbReference>
<evidence type="ECO:0000313" key="7">
    <source>
        <dbReference type="Proteomes" id="UP000199533"/>
    </source>
</evidence>
<dbReference type="InterPro" id="IPR051909">
    <property type="entry name" value="MFP_Cation_Efflux"/>
</dbReference>
<reference evidence="7" key="1">
    <citation type="submission" date="2016-10" db="EMBL/GenBank/DDBJ databases">
        <authorList>
            <person name="Varghese N."/>
            <person name="Submissions S."/>
        </authorList>
    </citation>
    <scope>NUCLEOTIDE SEQUENCE [LARGE SCALE GENOMIC DNA]</scope>
    <source>
        <strain evidence="7">Nm69</strain>
    </source>
</reference>
<dbReference type="Gene3D" id="1.10.287.470">
    <property type="entry name" value="Helix hairpin bin"/>
    <property type="match status" value="1"/>
</dbReference>
<dbReference type="Pfam" id="PF25973">
    <property type="entry name" value="BSH_CzcB"/>
    <property type="match status" value="1"/>
</dbReference>
<dbReference type="RefSeq" id="WP_090703617.1">
    <property type="nucleotide sequence ID" value="NZ_FOSP01000069.1"/>
</dbReference>
<dbReference type="STRING" id="52441.SAMN05216302_10698"/>
<dbReference type="GO" id="GO:0015679">
    <property type="term" value="P:plasma membrane copper ion transport"/>
    <property type="evidence" value="ECO:0007669"/>
    <property type="project" value="TreeGrafter"/>
</dbReference>